<dbReference type="InterPro" id="IPR000073">
    <property type="entry name" value="AB_hydrolase_1"/>
</dbReference>
<dbReference type="InterPro" id="IPR051044">
    <property type="entry name" value="MAG_DAG_Lipase"/>
</dbReference>
<reference evidence="2 3" key="1">
    <citation type="submission" date="2018-10" db="EMBL/GenBank/DDBJ databases">
        <title>Isolation from cow dung.</title>
        <authorList>
            <person name="Ling L."/>
        </authorList>
    </citation>
    <scope>NUCLEOTIDE SEQUENCE [LARGE SCALE GENOMIC DNA]</scope>
    <source>
        <strain evidence="2 3">NEAU-LL90</strain>
    </source>
</reference>
<dbReference type="InterPro" id="IPR029058">
    <property type="entry name" value="AB_hydrolase_fold"/>
</dbReference>
<name>A0A3M2KQR7_9NOCA</name>
<dbReference type="PRINTS" id="PR00111">
    <property type="entry name" value="ABHYDROLASE"/>
</dbReference>
<evidence type="ECO:0000313" key="3">
    <source>
        <dbReference type="Proteomes" id="UP000279275"/>
    </source>
</evidence>
<dbReference type="InterPro" id="IPR022742">
    <property type="entry name" value="Hydrolase_4"/>
</dbReference>
<proteinExistence type="predicted"/>
<dbReference type="PIRSF" id="PIRSF037442">
    <property type="entry name" value="UCP037442_abhydr"/>
    <property type="match status" value="1"/>
</dbReference>
<dbReference type="Gene3D" id="3.40.50.1820">
    <property type="entry name" value="alpha/beta hydrolase"/>
    <property type="match status" value="1"/>
</dbReference>
<dbReference type="GO" id="GO:0016787">
    <property type="term" value="F:hydrolase activity"/>
    <property type="evidence" value="ECO:0007669"/>
    <property type="project" value="UniProtKB-KW"/>
</dbReference>
<dbReference type="PANTHER" id="PTHR11614">
    <property type="entry name" value="PHOSPHOLIPASE-RELATED"/>
    <property type="match status" value="1"/>
</dbReference>
<feature type="domain" description="Serine aminopeptidase S33" evidence="1">
    <location>
        <begin position="44"/>
        <end position="277"/>
    </location>
</feature>
<accession>A0A3M2KQR7</accession>
<dbReference type="OrthoDB" id="9806902at2"/>
<protein>
    <submittedName>
        <fullName evidence="2">Alpha/beta hydrolase</fullName>
    </submittedName>
</protein>
<dbReference type="RefSeq" id="WP_122191911.1">
    <property type="nucleotide sequence ID" value="NZ_RFFH01000027.1"/>
</dbReference>
<dbReference type="InterPro" id="IPR017208">
    <property type="entry name" value="UCP037442_abhydr"/>
</dbReference>
<organism evidence="2 3">
    <name type="scientific">Nocardia stercoris</name>
    <dbReference type="NCBI Taxonomy" id="2483361"/>
    <lineage>
        <taxon>Bacteria</taxon>
        <taxon>Bacillati</taxon>
        <taxon>Actinomycetota</taxon>
        <taxon>Actinomycetes</taxon>
        <taxon>Mycobacteriales</taxon>
        <taxon>Nocardiaceae</taxon>
        <taxon>Nocardia</taxon>
    </lineage>
</organism>
<sequence length="296" mass="31524">MTAAAGRPPEQDEEDVVATLTDSGEFDGRGGRVSWQAWLPDGTVRAVVVLVHGVAEHAGRYAHVAEHLVSHGFAVFAPDHIGHGKSGGRRANVESLDGAADNVATVLDLAGSRYPGVPRFLVAHSLGSLITLHLATRAPLDVAGIAVSAPPLLFHGGSALQRRLAPMLSKLIPNIGIVQLDSAEISRDPEVVAAYDADPLVFRGKLPIRTGAEMLATSELVVRRLDQLTVPTLVLHGEGDVMADPASADLIERWAASQDLTVIRYPGLYHEVFNEPEQEKVLGDLTGWLENHLAGQ</sequence>
<gene>
    <name evidence="2" type="ORF">EBN03_31985</name>
</gene>
<comment type="caution">
    <text evidence="2">The sequence shown here is derived from an EMBL/GenBank/DDBJ whole genome shotgun (WGS) entry which is preliminary data.</text>
</comment>
<evidence type="ECO:0000313" key="2">
    <source>
        <dbReference type="EMBL" id="RMI27972.1"/>
    </source>
</evidence>
<evidence type="ECO:0000259" key="1">
    <source>
        <dbReference type="Pfam" id="PF12146"/>
    </source>
</evidence>
<keyword evidence="3" id="KW-1185">Reference proteome</keyword>
<dbReference type="EMBL" id="RFFH01000027">
    <property type="protein sequence ID" value="RMI27972.1"/>
    <property type="molecule type" value="Genomic_DNA"/>
</dbReference>
<dbReference type="Proteomes" id="UP000279275">
    <property type="component" value="Unassembled WGS sequence"/>
</dbReference>
<keyword evidence="2" id="KW-0378">Hydrolase</keyword>
<dbReference type="SUPFAM" id="SSF53474">
    <property type="entry name" value="alpha/beta-Hydrolases"/>
    <property type="match status" value="1"/>
</dbReference>
<dbReference type="Pfam" id="PF12146">
    <property type="entry name" value="Hydrolase_4"/>
    <property type="match status" value="1"/>
</dbReference>
<dbReference type="AlphaFoldDB" id="A0A3M2KQR7"/>